<name>A0A397V9Y1_9GLOM</name>
<dbReference type="AlphaFoldDB" id="A0A397V9Y1"/>
<keyword evidence="3" id="KW-1185">Reference proteome</keyword>
<gene>
    <name evidence="2" type="ORF">C2G38_2189035</name>
</gene>
<organism evidence="2 3">
    <name type="scientific">Gigaspora rosea</name>
    <dbReference type="NCBI Taxonomy" id="44941"/>
    <lineage>
        <taxon>Eukaryota</taxon>
        <taxon>Fungi</taxon>
        <taxon>Fungi incertae sedis</taxon>
        <taxon>Mucoromycota</taxon>
        <taxon>Glomeromycotina</taxon>
        <taxon>Glomeromycetes</taxon>
        <taxon>Diversisporales</taxon>
        <taxon>Gigasporaceae</taxon>
        <taxon>Gigaspora</taxon>
    </lineage>
</organism>
<feature type="transmembrane region" description="Helical" evidence="1">
    <location>
        <begin position="220"/>
        <end position="244"/>
    </location>
</feature>
<protein>
    <submittedName>
        <fullName evidence="2">Uncharacterized protein</fullName>
    </submittedName>
</protein>
<dbReference type="OrthoDB" id="2372900at2759"/>
<accession>A0A397V9Y1</accession>
<feature type="transmembrane region" description="Helical" evidence="1">
    <location>
        <begin position="185"/>
        <end position="208"/>
    </location>
</feature>
<reference evidence="2 3" key="1">
    <citation type="submission" date="2018-06" db="EMBL/GenBank/DDBJ databases">
        <title>Comparative genomics reveals the genomic features of Rhizophagus irregularis, R. cerebriforme, R. diaphanum and Gigaspora rosea, and their symbiotic lifestyle signature.</title>
        <authorList>
            <person name="Morin E."/>
            <person name="San Clemente H."/>
            <person name="Chen E.C.H."/>
            <person name="De La Providencia I."/>
            <person name="Hainaut M."/>
            <person name="Kuo A."/>
            <person name="Kohler A."/>
            <person name="Murat C."/>
            <person name="Tang N."/>
            <person name="Roy S."/>
            <person name="Loubradou J."/>
            <person name="Henrissat B."/>
            <person name="Grigoriev I.V."/>
            <person name="Corradi N."/>
            <person name="Roux C."/>
            <person name="Martin F.M."/>
        </authorList>
    </citation>
    <scope>NUCLEOTIDE SEQUENCE [LARGE SCALE GENOMIC DNA]</scope>
    <source>
        <strain evidence="2 3">DAOM 194757</strain>
    </source>
</reference>
<keyword evidence="1" id="KW-0812">Transmembrane</keyword>
<proteinExistence type="predicted"/>
<dbReference type="Proteomes" id="UP000266673">
    <property type="component" value="Unassembled WGS sequence"/>
</dbReference>
<keyword evidence="1" id="KW-0472">Membrane</keyword>
<sequence length="376" mass="43701">MIRSFEDIRFMDSSDPYLNQDTVYLSQDTLNDSVVYENKDIPDPTSPYIPKSFVIALRDYISGVQPSAISHPQERMRDFKNTIAFGTLGTEDCSRQVSFYDCTQDSFRSSQLTIDSDEEFEDKMDTDDDYDYDSLSDFSDINDNDFYIDENVKVSEMIQDFDLLISPAITNYQMSRTTWVTCSTMIFIVICVMIVLLRNVWLIFFVGVTRTRRVVVKFRFIHALINIFSYALISLSCITLNFGYMNGFLTSSISIASVINNLSFFDKFVTRAKSYYNNSFKKVLIWPLLIVIMSFFVFCAYDHSSDDRPFGKQVYVEKYMPISKDYKPVTPVVLPEEDYTYDKIYSHFRGVLDCRFISIEHSRAVKGYIVDADCDY</sequence>
<dbReference type="EMBL" id="QKWP01000651">
    <property type="protein sequence ID" value="RIB16783.1"/>
    <property type="molecule type" value="Genomic_DNA"/>
</dbReference>
<keyword evidence="1" id="KW-1133">Transmembrane helix</keyword>
<evidence type="ECO:0000256" key="1">
    <source>
        <dbReference type="SAM" id="Phobius"/>
    </source>
</evidence>
<comment type="caution">
    <text evidence="2">The sequence shown here is derived from an EMBL/GenBank/DDBJ whole genome shotgun (WGS) entry which is preliminary data.</text>
</comment>
<evidence type="ECO:0000313" key="3">
    <source>
        <dbReference type="Proteomes" id="UP000266673"/>
    </source>
</evidence>
<feature type="transmembrane region" description="Helical" evidence="1">
    <location>
        <begin position="283"/>
        <end position="301"/>
    </location>
</feature>
<evidence type="ECO:0000313" key="2">
    <source>
        <dbReference type="EMBL" id="RIB16783.1"/>
    </source>
</evidence>